<feature type="domain" description="PII-uridylyltransferase/Glutamine-synthetase adenylyltransferase" evidence="2">
    <location>
        <begin position="85"/>
        <end position="195"/>
    </location>
</feature>
<feature type="non-terminal residue" evidence="3">
    <location>
        <position position="236"/>
    </location>
</feature>
<feature type="non-terminal residue" evidence="3">
    <location>
        <position position="1"/>
    </location>
</feature>
<keyword evidence="1" id="KW-0808">Transferase</keyword>
<dbReference type="AlphaFoldDB" id="X1U533"/>
<gene>
    <name evidence="3" type="ORF">S12H4_53016</name>
</gene>
<dbReference type="InterPro" id="IPR013546">
    <property type="entry name" value="PII_UdlTrfase/GS_AdlTrfase"/>
</dbReference>
<evidence type="ECO:0000256" key="1">
    <source>
        <dbReference type="ARBA" id="ARBA00022679"/>
    </source>
</evidence>
<protein>
    <recommendedName>
        <fullName evidence="2">PII-uridylyltransferase/Glutamine-synthetase adenylyltransferase domain-containing protein</fullName>
    </recommendedName>
</protein>
<reference evidence="3" key="1">
    <citation type="journal article" date="2014" name="Front. Microbiol.">
        <title>High frequency of phylogenetically diverse reductive dehalogenase-homologous genes in deep subseafloor sedimentary metagenomes.</title>
        <authorList>
            <person name="Kawai M."/>
            <person name="Futagami T."/>
            <person name="Toyoda A."/>
            <person name="Takaki Y."/>
            <person name="Nishi S."/>
            <person name="Hori S."/>
            <person name="Arai W."/>
            <person name="Tsubouchi T."/>
            <person name="Morono Y."/>
            <person name="Uchiyama I."/>
            <person name="Ito T."/>
            <person name="Fujiyama A."/>
            <person name="Inagaki F."/>
            <person name="Takami H."/>
        </authorList>
    </citation>
    <scope>NUCLEOTIDE SEQUENCE</scope>
    <source>
        <strain evidence="3">Expedition CK06-06</strain>
    </source>
</reference>
<dbReference type="GO" id="GO:0016779">
    <property type="term" value="F:nucleotidyltransferase activity"/>
    <property type="evidence" value="ECO:0007669"/>
    <property type="project" value="InterPro"/>
</dbReference>
<name>X1U533_9ZZZZ</name>
<evidence type="ECO:0000259" key="2">
    <source>
        <dbReference type="Pfam" id="PF08335"/>
    </source>
</evidence>
<sequence length="236" mass="27724">EYELALRHEIGDFVIINEMLSAAIIIGSEKIFKQYQKEIIDRYFYHPGSDNKYHEGYLRGILGEISSLLVRPISATSISFKEDALRVIKSIISARKTIFNIKKVNAWDIIDELKNKDTKMYHEYNALEKSLTFFEIFRYVYQLFVAQDEDVFLEEASLKNIRRIARVLGYSDIGKCSAEEHLLVHYYEHIQNIRSMIPFMLRDTKAHLKSNSIFVPIFDLGYKGNIAQDFLRKFKF</sequence>
<accession>X1U533</accession>
<comment type="caution">
    <text evidence="3">The sequence shown here is derived from an EMBL/GenBank/DDBJ whole genome shotgun (WGS) entry which is preliminary data.</text>
</comment>
<organism evidence="3">
    <name type="scientific">marine sediment metagenome</name>
    <dbReference type="NCBI Taxonomy" id="412755"/>
    <lineage>
        <taxon>unclassified sequences</taxon>
        <taxon>metagenomes</taxon>
        <taxon>ecological metagenomes</taxon>
    </lineage>
</organism>
<evidence type="ECO:0000313" key="3">
    <source>
        <dbReference type="EMBL" id="GAJ12594.1"/>
    </source>
</evidence>
<proteinExistence type="predicted"/>
<dbReference type="EMBL" id="BARW01033702">
    <property type="protein sequence ID" value="GAJ12594.1"/>
    <property type="molecule type" value="Genomic_DNA"/>
</dbReference>
<dbReference type="Pfam" id="PF08335">
    <property type="entry name" value="GlnD_UR_UTase"/>
    <property type="match status" value="1"/>
</dbReference>